<dbReference type="SUPFAM" id="SSF53335">
    <property type="entry name" value="S-adenosyl-L-methionine-dependent methyltransferases"/>
    <property type="match status" value="1"/>
</dbReference>
<proteinExistence type="inferred from homology"/>
<keyword evidence="3 4" id="KW-0949">S-adenosyl-L-methionine</keyword>
<evidence type="ECO:0000256" key="3">
    <source>
        <dbReference type="ARBA" id="ARBA00022691"/>
    </source>
</evidence>
<dbReference type="InterPro" id="IPR050750">
    <property type="entry name" value="C5-MTase"/>
</dbReference>
<reference evidence="7" key="3">
    <citation type="journal article" date="2021" name="World Allergy Organ. J.">
        <title>Chromosome-level assembly of Dermatophagoides farinae genome and transcriptome reveals two novel allergens Der f 37 and Der f 39.</title>
        <authorList>
            <person name="Chen J."/>
            <person name="Cai Z."/>
            <person name="Fan D."/>
            <person name="Hu J."/>
            <person name="Hou Y."/>
            <person name="He Y."/>
            <person name="Zhang Z."/>
            <person name="Zhao Z."/>
            <person name="Gao P."/>
            <person name="Hu W."/>
            <person name="Sun J."/>
            <person name="Li J."/>
            <person name="Ji K."/>
        </authorList>
    </citation>
    <scope>NUCLEOTIDE SEQUENCE</scope>
    <source>
        <strain evidence="7">JKM2019</strain>
    </source>
</reference>
<keyword evidence="1 4" id="KW-0489">Methyltransferase</keyword>
<dbReference type="Gene3D" id="3.90.120.10">
    <property type="entry name" value="DNA Methylase, subunit A, domain 2"/>
    <property type="match status" value="1"/>
</dbReference>
<dbReference type="EMBL" id="ASGP02000001">
    <property type="protein sequence ID" value="KAH9527986.1"/>
    <property type="molecule type" value="Genomic_DNA"/>
</dbReference>
<dbReference type="InterPro" id="IPR001525">
    <property type="entry name" value="C5_MeTfrase"/>
</dbReference>
<comment type="caution">
    <text evidence="8">The sequence shown here is derived from an EMBL/GenBank/DDBJ whole genome shotgun (WGS) entry which is preliminary data.</text>
</comment>
<dbReference type="GO" id="GO:0005634">
    <property type="term" value="C:nucleus"/>
    <property type="evidence" value="ECO:0007669"/>
    <property type="project" value="TreeGrafter"/>
</dbReference>
<dbReference type="GO" id="GO:0032259">
    <property type="term" value="P:methylation"/>
    <property type="evidence" value="ECO:0007669"/>
    <property type="project" value="UniProtKB-KW"/>
</dbReference>
<dbReference type="NCBIfam" id="TIGR00675">
    <property type="entry name" value="dcm"/>
    <property type="match status" value="1"/>
</dbReference>
<dbReference type="OrthoDB" id="414133at2759"/>
<gene>
    <name evidence="8" type="primary">TRDMT1</name>
    <name evidence="8" type="ORF">DERF_001965</name>
    <name evidence="7" type="ORF">HUG17_6927</name>
</gene>
<evidence type="ECO:0000256" key="4">
    <source>
        <dbReference type="PROSITE-ProRule" id="PRU01016"/>
    </source>
</evidence>
<reference evidence="8" key="4">
    <citation type="journal article" date="2022" name="Res Sq">
        <title>Comparative Genomics Reveals Insights into the Divergent Evolution of Astigmatic Mites and Household Pest Adaptations.</title>
        <authorList>
            <person name="Xiong Q."/>
            <person name="Wan A.T.-Y."/>
            <person name="Liu X.-Y."/>
            <person name="Fung C.S.-H."/>
            <person name="Xiao X."/>
            <person name="Malainual N."/>
            <person name="Hou J."/>
            <person name="Wang L."/>
            <person name="Wang M."/>
            <person name="Yang K."/>
            <person name="Cui Y."/>
            <person name="Leung E."/>
            <person name="Nong W."/>
            <person name="Shin S.-K."/>
            <person name="Au S."/>
            <person name="Jeong K.Y."/>
            <person name="Chew F.T."/>
            <person name="Hui J."/>
            <person name="Leung T.F."/>
            <person name="Tungtrongchitr A."/>
            <person name="Zhong N."/>
            <person name="Liu Z."/>
            <person name="Tsui S."/>
        </authorList>
    </citation>
    <scope>NUCLEOTIDE SEQUENCE</scope>
    <source>
        <strain evidence="8">Derf</strain>
        <tissue evidence="8">Whole organism</tissue>
    </source>
</reference>
<dbReference type="GO" id="GO:0003886">
    <property type="term" value="F:DNA (cytosine-5-)-methyltransferase activity"/>
    <property type="evidence" value="ECO:0007669"/>
    <property type="project" value="UniProtKB-EC"/>
</dbReference>
<reference evidence="8" key="1">
    <citation type="submission" date="2013-05" db="EMBL/GenBank/DDBJ databases">
        <authorList>
            <person name="Yim A.K.Y."/>
            <person name="Chan T.F."/>
            <person name="Ji K.M."/>
            <person name="Liu X.Y."/>
            <person name="Zhou J.W."/>
            <person name="Li R.Q."/>
            <person name="Yang K.Y."/>
            <person name="Li J."/>
            <person name="Li M."/>
            <person name="Law P.T.W."/>
            <person name="Wu Y.L."/>
            <person name="Cai Z.L."/>
            <person name="Qin H."/>
            <person name="Bao Y."/>
            <person name="Leung R.K.K."/>
            <person name="Ng P.K.S."/>
            <person name="Zou J."/>
            <person name="Zhong X.J."/>
            <person name="Ran P.X."/>
            <person name="Zhong N.S."/>
            <person name="Liu Z.G."/>
            <person name="Tsui S.K.W."/>
        </authorList>
    </citation>
    <scope>NUCLEOTIDE SEQUENCE</scope>
    <source>
        <strain evidence="8">Derf</strain>
        <tissue evidence="8">Whole organism</tissue>
    </source>
</reference>
<dbReference type="InterPro" id="IPR029063">
    <property type="entry name" value="SAM-dependent_MTases_sf"/>
</dbReference>
<comment type="catalytic activity">
    <reaction evidence="6">
        <text>a 2'-deoxycytidine in DNA + S-adenosyl-L-methionine = a 5-methyl-2'-deoxycytidine in DNA + S-adenosyl-L-homocysteine + H(+)</text>
        <dbReference type="Rhea" id="RHEA:13681"/>
        <dbReference type="Rhea" id="RHEA-COMP:11369"/>
        <dbReference type="Rhea" id="RHEA-COMP:11370"/>
        <dbReference type="ChEBI" id="CHEBI:15378"/>
        <dbReference type="ChEBI" id="CHEBI:57856"/>
        <dbReference type="ChEBI" id="CHEBI:59789"/>
        <dbReference type="ChEBI" id="CHEBI:85452"/>
        <dbReference type="ChEBI" id="CHEBI:85454"/>
        <dbReference type="EC" id="2.1.1.37"/>
    </reaction>
</comment>
<dbReference type="Gene3D" id="3.40.50.150">
    <property type="entry name" value="Vaccinia Virus protein VP39"/>
    <property type="match status" value="1"/>
</dbReference>
<evidence type="ECO:0000256" key="1">
    <source>
        <dbReference type="ARBA" id="ARBA00022603"/>
    </source>
</evidence>
<keyword evidence="2 4" id="KW-0808">Transferase</keyword>
<dbReference type="PROSITE" id="PS00094">
    <property type="entry name" value="C5_MTASE_1"/>
    <property type="match status" value="1"/>
</dbReference>
<name>A0A922IAJ5_DERFA</name>
<evidence type="ECO:0000313" key="9">
    <source>
        <dbReference type="Proteomes" id="UP000790347"/>
    </source>
</evidence>
<organism evidence="8 9">
    <name type="scientific">Dermatophagoides farinae</name>
    <name type="common">American house dust mite</name>
    <dbReference type="NCBI Taxonomy" id="6954"/>
    <lineage>
        <taxon>Eukaryota</taxon>
        <taxon>Metazoa</taxon>
        <taxon>Ecdysozoa</taxon>
        <taxon>Arthropoda</taxon>
        <taxon>Chelicerata</taxon>
        <taxon>Arachnida</taxon>
        <taxon>Acari</taxon>
        <taxon>Acariformes</taxon>
        <taxon>Sarcoptiformes</taxon>
        <taxon>Astigmata</taxon>
        <taxon>Psoroptidia</taxon>
        <taxon>Analgoidea</taxon>
        <taxon>Pyroglyphidae</taxon>
        <taxon>Dermatophagoidinae</taxon>
        <taxon>Dermatophagoides</taxon>
    </lineage>
</organism>
<dbReference type="Proteomes" id="UP000790347">
    <property type="component" value="Unassembled WGS sequence"/>
</dbReference>
<evidence type="ECO:0000313" key="7">
    <source>
        <dbReference type="EMBL" id="KAH7636721.1"/>
    </source>
</evidence>
<evidence type="ECO:0000256" key="2">
    <source>
        <dbReference type="ARBA" id="ARBA00022679"/>
    </source>
</evidence>
<evidence type="ECO:0000256" key="6">
    <source>
        <dbReference type="RuleBase" id="RU000417"/>
    </source>
</evidence>
<evidence type="ECO:0000313" key="8">
    <source>
        <dbReference type="EMBL" id="KAH9527986.1"/>
    </source>
</evidence>
<dbReference type="Proteomes" id="UP000828236">
    <property type="component" value="Unassembled WGS sequence"/>
</dbReference>
<dbReference type="Pfam" id="PF00145">
    <property type="entry name" value="DNA_methylase"/>
    <property type="match status" value="1"/>
</dbReference>
<accession>A0A922IAJ5</accession>
<dbReference type="PRINTS" id="PR00105">
    <property type="entry name" value="C5METTRFRASE"/>
</dbReference>
<protein>
    <recommendedName>
        <fullName evidence="6">Cytosine-specific methyltransferase</fullName>
        <ecNumber evidence="6">2.1.1.37</ecNumber>
    </recommendedName>
</protein>
<dbReference type="InterPro" id="IPR018117">
    <property type="entry name" value="C5_DNA_meth_AS"/>
</dbReference>
<dbReference type="EMBL" id="SDOV01000009">
    <property type="protein sequence ID" value="KAH7636721.1"/>
    <property type="molecule type" value="Genomic_DNA"/>
</dbReference>
<dbReference type="PANTHER" id="PTHR46098:SF1">
    <property type="entry name" value="TRNA (CYTOSINE(38)-C(5))-METHYLTRANSFERASE"/>
    <property type="match status" value="1"/>
</dbReference>
<keyword evidence="9" id="KW-1185">Reference proteome</keyword>
<comment type="similarity">
    <text evidence="4 5">Belongs to the class I-like SAM-binding methyltransferase superfamily. C5-methyltransferase family.</text>
</comment>
<dbReference type="PANTHER" id="PTHR46098">
    <property type="entry name" value="TRNA (CYTOSINE(38)-C(5))-METHYLTRANSFERASE"/>
    <property type="match status" value="1"/>
</dbReference>
<dbReference type="AlphaFoldDB" id="A0A922IAJ5"/>
<sequence>MDTSCFKILELYSGIGGFHFAIKDLFEAEKCISYQVTAIDINTSANQVYRLNHKATKNCKLLERNIESLTSDDFDQMNLDLLTMSPPCQPFSRLGNQLDLQDSRSSSFKHLMQLFPSMRSKPRFLMLENVKGFETSNAHQLLISTLRDCKYHIREFLLSPDQFGVPNSRLRYYLLAKQEPEKFLDEENNEISTQIPLLQENNSIFYDLNVEYKDKIQLKESLLEHYLEDDENFNVQKFQLTDEQLLRYHMIIDLVDIKNHMSRTNCFTKSYGHRLEGCGSILKTSTKFSIDEIYSDIQKTSDSATILELLRKLKLRLFTPKEIANLMCFPECLEFPEDFNTKQRYRLLGNSVNVFICNYLLKILLGSLATMKRKIE</sequence>
<dbReference type="EC" id="2.1.1.37" evidence="6"/>
<reference evidence="7" key="2">
    <citation type="submission" date="2020-06" db="EMBL/GenBank/DDBJ databases">
        <authorList>
            <person name="Ji K."/>
            <person name="Li J."/>
        </authorList>
    </citation>
    <scope>NUCLEOTIDE SEQUENCE</scope>
    <source>
        <strain evidence="7">JKM2019</strain>
        <tissue evidence="7">Whole body</tissue>
    </source>
</reference>
<feature type="active site" evidence="4">
    <location>
        <position position="88"/>
    </location>
</feature>
<evidence type="ECO:0000256" key="5">
    <source>
        <dbReference type="RuleBase" id="RU000416"/>
    </source>
</evidence>
<dbReference type="PROSITE" id="PS51679">
    <property type="entry name" value="SAM_MT_C5"/>
    <property type="match status" value="1"/>
</dbReference>